<keyword evidence="2" id="KW-0808">Transferase</keyword>
<evidence type="ECO:0000313" key="10">
    <source>
        <dbReference type="RefSeq" id="XP_017891010.1"/>
    </source>
</evidence>
<dbReference type="GeneID" id="108631534"/>
<dbReference type="InterPro" id="IPR036397">
    <property type="entry name" value="RNaseH_sf"/>
</dbReference>
<dbReference type="RefSeq" id="XP_017891010.1">
    <property type="nucleotide sequence ID" value="XM_018035521.1"/>
</dbReference>
<keyword evidence="3" id="KW-0540">Nuclease</keyword>
<dbReference type="InterPro" id="IPR043502">
    <property type="entry name" value="DNA/RNA_pol_sf"/>
</dbReference>
<evidence type="ECO:0000256" key="1">
    <source>
        <dbReference type="ARBA" id="ARBA00012493"/>
    </source>
</evidence>
<dbReference type="GO" id="GO:0015074">
    <property type="term" value="P:DNA integration"/>
    <property type="evidence" value="ECO:0007669"/>
    <property type="project" value="InterPro"/>
</dbReference>
<dbReference type="InterPro" id="IPR041577">
    <property type="entry name" value="RT_RNaseH_2"/>
</dbReference>
<feature type="compositionally biased region" description="Low complexity" evidence="7">
    <location>
        <begin position="653"/>
        <end position="667"/>
    </location>
</feature>
<keyword evidence="4" id="KW-0255">Endonuclease</keyword>
<dbReference type="GO" id="GO:0003676">
    <property type="term" value="F:nucleic acid binding"/>
    <property type="evidence" value="ECO:0007669"/>
    <property type="project" value="InterPro"/>
</dbReference>
<dbReference type="GO" id="GO:0004519">
    <property type="term" value="F:endonuclease activity"/>
    <property type="evidence" value="ECO:0007669"/>
    <property type="project" value="UniProtKB-KW"/>
</dbReference>
<dbReference type="KEGG" id="ccal:108631534"/>
<dbReference type="InterPro" id="IPR043128">
    <property type="entry name" value="Rev_trsase/Diguanyl_cyclase"/>
</dbReference>
<name>A0AAJ7NEB5_9HYME</name>
<sequence length="704" mass="81651">MNKEKCEFFQDEIEFCGYVINKYGLHKSKKKMEAIKNMPRPQNVNEVQSFIGFVRYYSHFIPNASNLLQPLHRLLQKGIKFKWSKECDKAFLRVKNEFMSDKCLTFYNPNLPLILATDASPTEVGAVLSHKFPDGTERPIMWISQCLNSTQRKCAQIDKEAYAIVFVVKKLHKYLYGNKFTLITDHRPLTQIFSLKNSLPTYSALRMQHYAIFLRAYNYDIVYKRSENNSNADGLSRLPIPIEKGNVDVIDIFYADTLQTLPISADLLRSEIRKDQEIYKVVEALHAGKQLRAKDTWNIDPREFSLEQDVLVRNQRIVIPKTLRNKVLQELHVGHFGIVRMKALARGHCWWPNINSEIEHLVRNCTNCLVNQHRPPGVEKHIWEPPAGPFERVHIDYAGPFRDRYFLILVDAYTKWPEVHITRGMTCKETITVCKRIFSTFGIPNILVSDNYSTFKSDDFSDFTKKLGIIHKFTAPYFPSTNGQAERYVQTIKESLKKMNNHGDFENDLQDILLQYRITPHTVTGVSPAQLMFKRDIRSKLDLMKPCLRKVKEFTFNENKKIREFKLNQRVEARNYGASELWLVGRVTERTGRLHYKITLDDGRVWLRHANQIRSIGDDVPTSTSNNDDDYNVPLREQINVYRPAIEHEAESRSTSLSSNASSNHRTVNTPTDPVPADRGSGSARPRRQTSLPIPFRDFVMNQS</sequence>
<evidence type="ECO:0000259" key="8">
    <source>
        <dbReference type="PROSITE" id="PS50994"/>
    </source>
</evidence>
<dbReference type="Gene3D" id="1.10.340.70">
    <property type="match status" value="1"/>
</dbReference>
<dbReference type="PROSITE" id="PS50994">
    <property type="entry name" value="INTEGRASE"/>
    <property type="match status" value="1"/>
</dbReference>
<dbReference type="Pfam" id="PF00665">
    <property type="entry name" value="rve"/>
    <property type="match status" value="1"/>
</dbReference>
<dbReference type="InterPro" id="IPR012337">
    <property type="entry name" value="RNaseH-like_sf"/>
</dbReference>
<dbReference type="InterPro" id="IPR001584">
    <property type="entry name" value="Integrase_cat-core"/>
</dbReference>
<evidence type="ECO:0000256" key="5">
    <source>
        <dbReference type="ARBA" id="ARBA00022918"/>
    </source>
</evidence>
<dbReference type="CDD" id="cd09274">
    <property type="entry name" value="RNase_HI_RT_Ty3"/>
    <property type="match status" value="1"/>
</dbReference>
<dbReference type="PANTHER" id="PTHR37984:SF5">
    <property type="entry name" value="PROTEIN NYNRIN-LIKE"/>
    <property type="match status" value="1"/>
</dbReference>
<evidence type="ECO:0000256" key="6">
    <source>
        <dbReference type="ARBA" id="ARBA00023268"/>
    </source>
</evidence>
<feature type="region of interest" description="Disordered" evidence="7">
    <location>
        <begin position="648"/>
        <end position="704"/>
    </location>
</feature>
<keyword evidence="2" id="KW-0548">Nucleotidyltransferase</keyword>
<feature type="domain" description="Integrase catalytic" evidence="8">
    <location>
        <begin position="385"/>
        <end position="536"/>
    </location>
</feature>
<dbReference type="Gene3D" id="3.10.20.370">
    <property type="match status" value="1"/>
</dbReference>
<dbReference type="AlphaFoldDB" id="A0AAJ7NEB5"/>
<dbReference type="SUPFAM" id="SSF56672">
    <property type="entry name" value="DNA/RNA polymerases"/>
    <property type="match status" value="1"/>
</dbReference>
<protein>
    <recommendedName>
        <fullName evidence="1">RNA-directed DNA polymerase</fullName>
        <ecNumber evidence="1">2.7.7.49</ecNumber>
    </recommendedName>
</protein>
<dbReference type="FunFam" id="3.10.20.370:FF:000001">
    <property type="entry name" value="Retrovirus-related Pol polyprotein from transposon 17.6-like protein"/>
    <property type="match status" value="1"/>
</dbReference>
<dbReference type="EC" id="2.7.7.49" evidence="1"/>
<gene>
    <name evidence="10" type="primary">LOC108631534</name>
</gene>
<evidence type="ECO:0000256" key="2">
    <source>
        <dbReference type="ARBA" id="ARBA00022695"/>
    </source>
</evidence>
<dbReference type="FunFam" id="3.30.70.270:FF:000026">
    <property type="entry name" value="Transposon Ty3-G Gag-Pol polyprotein"/>
    <property type="match status" value="1"/>
</dbReference>
<evidence type="ECO:0000313" key="9">
    <source>
        <dbReference type="Proteomes" id="UP000694925"/>
    </source>
</evidence>
<dbReference type="Pfam" id="PF17921">
    <property type="entry name" value="Integrase_H2C2"/>
    <property type="match status" value="1"/>
</dbReference>
<accession>A0AAJ7NEB5</accession>
<reference evidence="10" key="1">
    <citation type="submission" date="2025-08" db="UniProtKB">
        <authorList>
            <consortium name="RefSeq"/>
        </authorList>
    </citation>
    <scope>IDENTIFICATION</scope>
    <source>
        <tissue evidence="10">Whole body</tissue>
    </source>
</reference>
<organism evidence="9 10">
    <name type="scientific">Ceratina calcarata</name>
    <dbReference type="NCBI Taxonomy" id="156304"/>
    <lineage>
        <taxon>Eukaryota</taxon>
        <taxon>Metazoa</taxon>
        <taxon>Ecdysozoa</taxon>
        <taxon>Arthropoda</taxon>
        <taxon>Hexapoda</taxon>
        <taxon>Insecta</taxon>
        <taxon>Pterygota</taxon>
        <taxon>Neoptera</taxon>
        <taxon>Endopterygota</taxon>
        <taxon>Hymenoptera</taxon>
        <taxon>Apocrita</taxon>
        <taxon>Aculeata</taxon>
        <taxon>Apoidea</taxon>
        <taxon>Anthophila</taxon>
        <taxon>Apidae</taxon>
        <taxon>Ceratina</taxon>
        <taxon>Zadontomerus</taxon>
    </lineage>
</organism>
<dbReference type="Gene3D" id="3.30.420.10">
    <property type="entry name" value="Ribonuclease H-like superfamily/Ribonuclease H"/>
    <property type="match status" value="1"/>
</dbReference>
<keyword evidence="9" id="KW-1185">Reference proteome</keyword>
<dbReference type="Proteomes" id="UP000694925">
    <property type="component" value="Unplaced"/>
</dbReference>
<dbReference type="SUPFAM" id="SSF53098">
    <property type="entry name" value="Ribonuclease H-like"/>
    <property type="match status" value="1"/>
</dbReference>
<dbReference type="FunFam" id="1.10.340.70:FF:000003">
    <property type="entry name" value="Protein CBG25708"/>
    <property type="match status" value="1"/>
</dbReference>
<keyword evidence="6" id="KW-0511">Multifunctional enzyme</keyword>
<keyword evidence="4" id="KW-0378">Hydrolase</keyword>
<keyword evidence="5" id="KW-0695">RNA-directed DNA polymerase</keyword>
<dbReference type="GO" id="GO:0003964">
    <property type="term" value="F:RNA-directed DNA polymerase activity"/>
    <property type="evidence" value="ECO:0007669"/>
    <property type="project" value="UniProtKB-KW"/>
</dbReference>
<dbReference type="InterPro" id="IPR041588">
    <property type="entry name" value="Integrase_H2C2"/>
</dbReference>
<dbReference type="FunFam" id="3.30.420.10:FF:000063">
    <property type="entry name" value="Retrovirus-related Pol polyprotein from transposon 297-like Protein"/>
    <property type="match status" value="1"/>
</dbReference>
<dbReference type="Gene3D" id="3.30.70.270">
    <property type="match status" value="1"/>
</dbReference>
<proteinExistence type="predicted"/>
<evidence type="ECO:0000256" key="4">
    <source>
        <dbReference type="ARBA" id="ARBA00022759"/>
    </source>
</evidence>
<dbReference type="GO" id="GO:0042575">
    <property type="term" value="C:DNA polymerase complex"/>
    <property type="evidence" value="ECO:0007669"/>
    <property type="project" value="UniProtKB-ARBA"/>
</dbReference>
<evidence type="ECO:0000256" key="3">
    <source>
        <dbReference type="ARBA" id="ARBA00022722"/>
    </source>
</evidence>
<evidence type="ECO:0000256" key="7">
    <source>
        <dbReference type="SAM" id="MobiDB-lite"/>
    </source>
</evidence>
<dbReference type="InterPro" id="IPR050951">
    <property type="entry name" value="Retrovirus_Pol_polyprotein"/>
</dbReference>
<dbReference type="PANTHER" id="PTHR37984">
    <property type="entry name" value="PROTEIN CBG26694"/>
    <property type="match status" value="1"/>
</dbReference>
<dbReference type="Pfam" id="PF17919">
    <property type="entry name" value="RT_RNaseH_2"/>
    <property type="match status" value="1"/>
</dbReference>